<dbReference type="RefSeq" id="WP_092950080.1">
    <property type="nucleotide sequence ID" value="NZ_FOMQ01000002.1"/>
</dbReference>
<dbReference type="Proteomes" id="UP000199517">
    <property type="component" value="Unassembled WGS sequence"/>
</dbReference>
<accession>A0A1I1SUT7</accession>
<name>A0A1I1SUT7_9BURK</name>
<evidence type="ECO:0000313" key="1">
    <source>
        <dbReference type="EMBL" id="SFD48518.1"/>
    </source>
</evidence>
<dbReference type="OrthoDB" id="7059377at2"/>
<protein>
    <submittedName>
        <fullName evidence="1">Uncharacterized protein</fullName>
    </submittedName>
</protein>
<dbReference type="AlphaFoldDB" id="A0A1I1SUT7"/>
<keyword evidence="2" id="KW-1185">Reference proteome</keyword>
<dbReference type="Pfam" id="PF20131">
    <property type="entry name" value="MC3"/>
    <property type="match status" value="1"/>
</dbReference>
<proteinExistence type="predicted"/>
<dbReference type="EMBL" id="FOMQ01000002">
    <property type="protein sequence ID" value="SFD48518.1"/>
    <property type="molecule type" value="Genomic_DNA"/>
</dbReference>
<organism evidence="1 2">
    <name type="scientific">Paracidovorax konjaci</name>
    <dbReference type="NCBI Taxonomy" id="32040"/>
    <lineage>
        <taxon>Bacteria</taxon>
        <taxon>Pseudomonadati</taxon>
        <taxon>Pseudomonadota</taxon>
        <taxon>Betaproteobacteria</taxon>
        <taxon>Burkholderiales</taxon>
        <taxon>Comamonadaceae</taxon>
        <taxon>Paracidovorax</taxon>
    </lineage>
</organism>
<dbReference type="STRING" id="32040.SAMN04489710_102376"/>
<evidence type="ECO:0000313" key="2">
    <source>
        <dbReference type="Proteomes" id="UP000199517"/>
    </source>
</evidence>
<reference evidence="2" key="1">
    <citation type="submission" date="2016-10" db="EMBL/GenBank/DDBJ databases">
        <authorList>
            <person name="Varghese N."/>
            <person name="Submissions S."/>
        </authorList>
    </citation>
    <scope>NUCLEOTIDE SEQUENCE [LARGE SCALE GENOMIC DNA]</scope>
    <source>
        <strain evidence="2">DSM 7481</strain>
    </source>
</reference>
<dbReference type="InterPro" id="IPR045390">
    <property type="entry name" value="ABC-3C_MC3"/>
</dbReference>
<sequence>MKAWNHRPVEIRNLFNPAFCGLLLHRAITGHGDLSHDGMPFSLTFLVLPLCLHKETRETLAAGNRSQLLRVIEMNQEVLVNFPKRASDLVPYTLEALGMLLERQCIEITDAGSFRAVPNMVRKSDTGTTESVSCQRVSRFIGKEFARIDDRVTVYTTLGVRP</sequence>
<gene>
    <name evidence="1" type="ORF">SAMN04489710_102376</name>
</gene>